<sequence length="262" mass="30064">MKSLTEIANQYGTDKGTLGPSLAYGAHNYTDIYEAYLSEYRNNSVNILEIGIGARGARWNTYIVHGRNKTGGASIKMWADYFTRGKIFGIDINSASHLDSDRVRTFVADQGNRKDMQNFLEETRDTRFDFIFDDGSHRPDQQQISLGLLFPRLKSKGIYFIEDLENNGLGDSDIIRNNGRHNTDSVYNTKKVLQSFLDTGEFLEPNLLGDISYLKEKISAINFHAPLHKVILLNIFNRFLRRRSMMVQYKICTERLCAIRKK</sequence>
<dbReference type="SUPFAM" id="SSF53335">
    <property type="entry name" value="S-adenosyl-L-methionine-dependent methyltransferases"/>
    <property type="match status" value="1"/>
</dbReference>
<dbReference type="Gene3D" id="3.40.50.150">
    <property type="entry name" value="Vaccinia Virus protein VP39"/>
    <property type="match status" value="1"/>
</dbReference>
<reference evidence="1 2" key="1">
    <citation type="journal article" date="2015" name="Nature">
        <title>rRNA introns, odd ribosomes, and small enigmatic genomes across a large radiation of phyla.</title>
        <authorList>
            <person name="Brown C.T."/>
            <person name="Hug L.A."/>
            <person name="Thomas B.C."/>
            <person name="Sharon I."/>
            <person name="Castelle C.J."/>
            <person name="Singh A."/>
            <person name="Wilkins M.J."/>
            <person name="Williams K.H."/>
            <person name="Banfield J.F."/>
        </authorList>
    </citation>
    <scope>NUCLEOTIDE SEQUENCE [LARGE SCALE GENOMIC DNA]</scope>
</reference>
<dbReference type="InterPro" id="IPR029063">
    <property type="entry name" value="SAM-dependent_MTases_sf"/>
</dbReference>
<organism evidence="1 2">
    <name type="scientific">Candidatus Daviesbacteria bacterium GW2011_GWB1_41_5</name>
    <dbReference type="NCBI Taxonomy" id="1618429"/>
    <lineage>
        <taxon>Bacteria</taxon>
        <taxon>Candidatus Daviesiibacteriota</taxon>
    </lineage>
</organism>
<evidence type="ECO:0008006" key="3">
    <source>
        <dbReference type="Google" id="ProtNLM"/>
    </source>
</evidence>
<gene>
    <name evidence="1" type="ORF">UU67_C0063G0006</name>
</gene>
<evidence type="ECO:0000313" key="1">
    <source>
        <dbReference type="EMBL" id="KKS11805.1"/>
    </source>
</evidence>
<evidence type="ECO:0000313" key="2">
    <source>
        <dbReference type="Proteomes" id="UP000034753"/>
    </source>
</evidence>
<comment type="caution">
    <text evidence="1">The sequence shown here is derived from an EMBL/GenBank/DDBJ whole genome shotgun (WGS) entry which is preliminary data.</text>
</comment>
<protein>
    <recommendedName>
        <fullName evidence="3">Class I SAM-dependent methyltransferase</fullName>
    </recommendedName>
</protein>
<proteinExistence type="predicted"/>
<name>A0A0G0WFU8_9BACT</name>
<dbReference type="Proteomes" id="UP000034753">
    <property type="component" value="Unassembled WGS sequence"/>
</dbReference>
<dbReference type="EMBL" id="LCBN01000063">
    <property type="protein sequence ID" value="KKS11805.1"/>
    <property type="molecule type" value="Genomic_DNA"/>
</dbReference>
<accession>A0A0G0WFU8</accession>
<dbReference type="AlphaFoldDB" id="A0A0G0WFU8"/>